<dbReference type="InterPro" id="IPR051161">
    <property type="entry name" value="Mannose-6P_isomerase_type2"/>
</dbReference>
<keyword evidence="4" id="KW-0548">Nucleotidyltransferase</keyword>
<evidence type="ECO:0000256" key="1">
    <source>
        <dbReference type="ARBA" id="ARBA00006115"/>
    </source>
</evidence>
<evidence type="ECO:0000256" key="6">
    <source>
        <dbReference type="ARBA" id="ARBA00023134"/>
    </source>
</evidence>
<dbReference type="InterPro" id="IPR049577">
    <property type="entry name" value="GMPP_N"/>
</dbReference>
<organism evidence="12 13">
    <name type="scientific">Cupriavidus pampae</name>
    <dbReference type="NCBI Taxonomy" id="659251"/>
    <lineage>
        <taxon>Bacteria</taxon>
        <taxon>Pseudomonadati</taxon>
        <taxon>Pseudomonadota</taxon>
        <taxon>Betaproteobacteria</taxon>
        <taxon>Burkholderiales</taxon>
        <taxon>Burkholderiaceae</taxon>
        <taxon>Cupriavidus</taxon>
    </lineage>
</organism>
<dbReference type="Gene3D" id="2.60.120.10">
    <property type="entry name" value="Jelly Rolls"/>
    <property type="match status" value="1"/>
</dbReference>
<dbReference type="NCBIfam" id="TIGR01479">
    <property type="entry name" value="GMP_PMI"/>
    <property type="match status" value="1"/>
</dbReference>
<reference evidence="12 13" key="1">
    <citation type="submission" date="2021-08" db="EMBL/GenBank/DDBJ databases">
        <authorList>
            <person name="Peeters C."/>
        </authorList>
    </citation>
    <scope>NUCLEOTIDE SEQUENCE [LARGE SCALE GENOMIC DNA]</scope>
    <source>
        <strain evidence="12 13">LMG 32289</strain>
    </source>
</reference>
<feature type="domain" description="Mannose-6-phosphate isomerase type II C-terminal" evidence="10">
    <location>
        <begin position="413"/>
        <end position="524"/>
    </location>
</feature>
<dbReference type="InterPro" id="IPR005835">
    <property type="entry name" value="NTP_transferase_dom"/>
</dbReference>
<dbReference type="CDD" id="cd02509">
    <property type="entry name" value="GDP-M1P_Guanylyltransferase"/>
    <property type="match status" value="1"/>
</dbReference>
<evidence type="ECO:0000256" key="7">
    <source>
        <dbReference type="ARBA" id="ARBA00047343"/>
    </source>
</evidence>
<keyword evidence="3" id="KW-0808">Transferase</keyword>
<comment type="caution">
    <text evidence="12">The sequence shown here is derived from an EMBL/GenBank/DDBJ whole genome shotgun (WGS) entry which is preliminary data.</text>
</comment>
<dbReference type="InterPro" id="IPR014710">
    <property type="entry name" value="RmlC-like_jellyroll"/>
</dbReference>
<evidence type="ECO:0000256" key="2">
    <source>
        <dbReference type="ARBA" id="ARBA00012387"/>
    </source>
</evidence>
<evidence type="ECO:0000259" key="9">
    <source>
        <dbReference type="Pfam" id="PF00483"/>
    </source>
</evidence>
<protein>
    <recommendedName>
        <fullName evidence="2">mannose-1-phosphate guanylyltransferase</fullName>
        <ecNumber evidence="2">2.7.7.13</ecNumber>
    </recommendedName>
</protein>
<evidence type="ECO:0000259" key="10">
    <source>
        <dbReference type="Pfam" id="PF01050"/>
    </source>
</evidence>
<dbReference type="Pfam" id="PF22640">
    <property type="entry name" value="ManC_GMP_beta-helix"/>
    <property type="match status" value="1"/>
</dbReference>
<dbReference type="Pfam" id="PF01050">
    <property type="entry name" value="MannoseP_isomer"/>
    <property type="match status" value="1"/>
</dbReference>
<name>A0ABM8XNU1_9BURK</name>
<dbReference type="Proteomes" id="UP000706525">
    <property type="component" value="Unassembled WGS sequence"/>
</dbReference>
<keyword evidence="6" id="KW-0342">GTP-binding</keyword>
<dbReference type="InterPro" id="IPR029044">
    <property type="entry name" value="Nucleotide-diphossugar_trans"/>
</dbReference>
<dbReference type="Gene3D" id="3.90.550.10">
    <property type="entry name" value="Spore Coat Polysaccharide Biosynthesis Protein SpsA, Chain A"/>
    <property type="match status" value="1"/>
</dbReference>
<comment type="catalytic activity">
    <reaction evidence="7">
        <text>alpha-D-mannose 1-phosphate + GTP + H(+) = GDP-alpha-D-mannose + diphosphate</text>
        <dbReference type="Rhea" id="RHEA:15229"/>
        <dbReference type="ChEBI" id="CHEBI:15378"/>
        <dbReference type="ChEBI" id="CHEBI:33019"/>
        <dbReference type="ChEBI" id="CHEBI:37565"/>
        <dbReference type="ChEBI" id="CHEBI:57527"/>
        <dbReference type="ChEBI" id="CHEBI:58409"/>
        <dbReference type="EC" id="2.7.7.13"/>
    </reaction>
</comment>
<dbReference type="CDD" id="cd02213">
    <property type="entry name" value="cupin_PMI_typeII_C"/>
    <property type="match status" value="1"/>
</dbReference>
<dbReference type="InterPro" id="IPR011051">
    <property type="entry name" value="RmlC_Cupin_sf"/>
</dbReference>
<keyword evidence="5" id="KW-0547">Nucleotide-binding</keyword>
<accession>A0ABM8XNU1</accession>
<evidence type="ECO:0000313" key="12">
    <source>
        <dbReference type="EMBL" id="CAG9181940.1"/>
    </source>
</evidence>
<feature type="domain" description="MannoseP isomerase/GMP-like beta-helix" evidence="11">
    <location>
        <begin position="360"/>
        <end position="406"/>
    </location>
</feature>
<comment type="similarity">
    <text evidence="1 8">Belongs to the mannose-6-phosphate isomerase type 2 family.</text>
</comment>
<dbReference type="InterPro" id="IPR001538">
    <property type="entry name" value="Man6P_isomerase-2_C"/>
</dbReference>
<gene>
    <name evidence="12" type="primary">algA_2</name>
    <name evidence="12" type="ORF">LMG32289_04993</name>
</gene>
<dbReference type="Pfam" id="PF00483">
    <property type="entry name" value="NTP_transferase"/>
    <property type="match status" value="1"/>
</dbReference>
<keyword evidence="13" id="KW-1185">Reference proteome</keyword>
<evidence type="ECO:0000256" key="4">
    <source>
        <dbReference type="ARBA" id="ARBA00022695"/>
    </source>
</evidence>
<evidence type="ECO:0000256" key="5">
    <source>
        <dbReference type="ARBA" id="ARBA00022741"/>
    </source>
</evidence>
<dbReference type="EMBL" id="CAJZAG010000010">
    <property type="protein sequence ID" value="CAG9181940.1"/>
    <property type="molecule type" value="Genomic_DNA"/>
</dbReference>
<dbReference type="PANTHER" id="PTHR46390:SF1">
    <property type="entry name" value="MANNOSE-1-PHOSPHATE GUANYLYLTRANSFERASE"/>
    <property type="match status" value="1"/>
</dbReference>
<dbReference type="PANTHER" id="PTHR46390">
    <property type="entry name" value="MANNOSE-1-PHOSPHATE GUANYLYLTRANSFERASE"/>
    <property type="match status" value="1"/>
</dbReference>
<evidence type="ECO:0000256" key="3">
    <source>
        <dbReference type="ARBA" id="ARBA00022679"/>
    </source>
</evidence>
<evidence type="ECO:0000259" key="11">
    <source>
        <dbReference type="Pfam" id="PF22640"/>
    </source>
</evidence>
<dbReference type="InterPro" id="IPR054566">
    <property type="entry name" value="ManC/GMP-like_b-helix"/>
</dbReference>
<sequence length="529" mass="57260">MRNRSQDRIGPKLAVQAVVQAATQVDVQASVDRAVMATPLRAVLQPVILAGGSGTRLWPLSREKHPKQLLNLVAEDTLLEATALRLEGVAARTGRPAGLDAPPIVVCGEEHRFMVVDMLKRQGKRARVVSEPCGRNTAPALTVAALQALVAAGEHGDAVLVATPADHCVTDTEAFRNAIAIAVQHAERGAIVTLGARPTAPETGFGYIHAGAAVPPGGFVIDRFVEKPHLELAQHYVDSGEYWWNCGVFVVLASVWLEAVSKLQPDMYRQCRAACQGEGASTVSGDVLQLEREAFDGCPSDSIDYAVMEKLDALPGITGMLVPLDAGWSDVGSWAAIWDIAAKDNAGNAFRGRVLFDGATSCLAHSEGRLIACVGVQDVVVVETADAVLVVDKHHVQDVKNVVQRLRIEHGAEVVNHRKVQRPWGCYDSIDHGERFQVKRIVVDPGASLSLQMHYHRAEHWVVVRGTARVTCGDTVSILSENQSTYIPIGTLHRLENPGKTPLEIIEVQSGAYLEEDDIVRFEDNYGRK</sequence>
<dbReference type="InterPro" id="IPR006375">
    <property type="entry name" value="Man1P_GuaTrfase/Man6P_Isoase"/>
</dbReference>
<dbReference type="SUPFAM" id="SSF51182">
    <property type="entry name" value="RmlC-like cupins"/>
    <property type="match status" value="1"/>
</dbReference>
<evidence type="ECO:0000313" key="13">
    <source>
        <dbReference type="Proteomes" id="UP000706525"/>
    </source>
</evidence>
<proteinExistence type="inferred from homology"/>
<dbReference type="EC" id="2.7.7.13" evidence="2"/>
<feature type="domain" description="Nucleotidyl transferase" evidence="9">
    <location>
        <begin position="46"/>
        <end position="344"/>
    </location>
</feature>
<evidence type="ECO:0000256" key="8">
    <source>
        <dbReference type="RuleBase" id="RU004190"/>
    </source>
</evidence>
<dbReference type="SUPFAM" id="SSF53448">
    <property type="entry name" value="Nucleotide-diphospho-sugar transferases"/>
    <property type="match status" value="1"/>
</dbReference>